<evidence type="ECO:0000256" key="1">
    <source>
        <dbReference type="SAM" id="SignalP"/>
    </source>
</evidence>
<feature type="signal peptide" evidence="1">
    <location>
        <begin position="1"/>
        <end position="26"/>
    </location>
</feature>
<keyword evidence="1" id="KW-0732">Signal</keyword>
<proteinExistence type="predicted"/>
<organism evidence="2 3">
    <name type="scientific">Granulicella cerasi</name>
    <dbReference type="NCBI Taxonomy" id="741063"/>
    <lineage>
        <taxon>Bacteria</taxon>
        <taxon>Pseudomonadati</taxon>
        <taxon>Acidobacteriota</taxon>
        <taxon>Terriglobia</taxon>
        <taxon>Terriglobales</taxon>
        <taxon>Acidobacteriaceae</taxon>
        <taxon>Granulicella</taxon>
    </lineage>
</organism>
<name>A0ABW1ZBJ4_9BACT</name>
<evidence type="ECO:0000313" key="3">
    <source>
        <dbReference type="Proteomes" id="UP001596391"/>
    </source>
</evidence>
<dbReference type="InterPro" id="IPR006311">
    <property type="entry name" value="TAT_signal"/>
</dbReference>
<reference evidence="3" key="1">
    <citation type="journal article" date="2019" name="Int. J. Syst. Evol. Microbiol.">
        <title>The Global Catalogue of Microorganisms (GCM) 10K type strain sequencing project: providing services to taxonomists for standard genome sequencing and annotation.</title>
        <authorList>
            <consortium name="The Broad Institute Genomics Platform"/>
            <consortium name="The Broad Institute Genome Sequencing Center for Infectious Disease"/>
            <person name="Wu L."/>
            <person name="Ma J."/>
        </authorList>
    </citation>
    <scope>NUCLEOTIDE SEQUENCE [LARGE SCALE GENOMIC DNA]</scope>
    <source>
        <strain evidence="3">CGMCC 1.16026</strain>
    </source>
</reference>
<keyword evidence="3" id="KW-1185">Reference proteome</keyword>
<evidence type="ECO:0000313" key="2">
    <source>
        <dbReference type="EMBL" id="MFC6646290.1"/>
    </source>
</evidence>
<dbReference type="EMBL" id="JBHSWI010000001">
    <property type="protein sequence ID" value="MFC6646290.1"/>
    <property type="molecule type" value="Genomic_DNA"/>
</dbReference>
<protein>
    <submittedName>
        <fullName evidence="2">Uncharacterized protein</fullName>
    </submittedName>
</protein>
<gene>
    <name evidence="2" type="ORF">ACFQBQ_11980</name>
</gene>
<feature type="chain" id="PRO_5045535887" evidence="1">
    <location>
        <begin position="27"/>
        <end position="176"/>
    </location>
</feature>
<dbReference type="PROSITE" id="PS51318">
    <property type="entry name" value="TAT"/>
    <property type="match status" value="1"/>
</dbReference>
<comment type="caution">
    <text evidence="2">The sequence shown here is derived from an EMBL/GenBank/DDBJ whole genome shotgun (WGS) entry which is preliminary data.</text>
</comment>
<dbReference type="Proteomes" id="UP001596391">
    <property type="component" value="Unassembled WGS sequence"/>
</dbReference>
<sequence length="176" mass="18689">MPTRRHFLSLSAAAATGLALPRSIHALVPQEQVFSNANLGAYTQGTMTASLFQGMINAEFTVALGNYEYSKIRLRKVTMVNPPTSEQVAAANQGKRIYPVGADLTQNRAPLQPSSFTLSFDVEGQAFPDGTYVVDNGTLGSVAITLASGGPGKCLASFSSFVTQKVSPVRRTLATF</sequence>
<dbReference type="RefSeq" id="WP_263369977.1">
    <property type="nucleotide sequence ID" value="NZ_JAGSYD010000001.1"/>
</dbReference>
<accession>A0ABW1ZBJ4</accession>